<dbReference type="InterPro" id="IPR036869">
    <property type="entry name" value="J_dom_sf"/>
</dbReference>
<dbReference type="InterPro" id="IPR050400">
    <property type="entry name" value="Bact_Cytoskel_RodZ"/>
</dbReference>
<keyword evidence="3" id="KW-1185">Reference proteome</keyword>
<dbReference type="Pfam" id="PF13413">
    <property type="entry name" value="HTH_25"/>
    <property type="match status" value="1"/>
</dbReference>
<evidence type="ECO:0000259" key="1">
    <source>
        <dbReference type="PROSITE" id="PS50076"/>
    </source>
</evidence>
<dbReference type="InterPro" id="IPR010982">
    <property type="entry name" value="Lambda_DNA-bd_dom_sf"/>
</dbReference>
<dbReference type="InterPro" id="IPR001623">
    <property type="entry name" value="DnaJ_domain"/>
</dbReference>
<gene>
    <name evidence="2" type="ORF">NWE73_01600</name>
</gene>
<dbReference type="PROSITE" id="PS50076">
    <property type="entry name" value="DNAJ_2"/>
    <property type="match status" value="1"/>
</dbReference>
<dbReference type="PANTHER" id="PTHR34475:SF1">
    <property type="entry name" value="CYTOSKELETON PROTEIN RODZ"/>
    <property type="match status" value="1"/>
</dbReference>
<reference evidence="2" key="1">
    <citation type="submission" date="2022-08" db="EMBL/GenBank/DDBJ databases">
        <title>Novel Bdellovibrio Species Isolated from Svalbard: Designation Bdellovibrio svalbardensis.</title>
        <authorList>
            <person name="Mitchell R.J."/>
            <person name="Choi S.Y."/>
        </authorList>
    </citation>
    <scope>NUCLEOTIDE SEQUENCE</scope>
    <source>
        <strain evidence="2">PAP01</strain>
    </source>
</reference>
<sequence>MQATARYNYYELLELTSAAPQHEVSAAYERARNTYSGDNPAIYTIFSEQEARELLVMIEEAYQVLGNKILRNIYDQRLLSGRASLNDLTYHSIVEASKQVYPDSKTEKKEAAYKKDPAFEKEIQAQDNWTGDYLKKVREYKQISVERMSEITKINSWYVTAIEKVEPGNLPAVVFVRGYVVQIARALGLDDKKVADSYMKIFKASLGK</sequence>
<comment type="caution">
    <text evidence="2">The sequence shown here is derived from an EMBL/GenBank/DDBJ whole genome shotgun (WGS) entry which is preliminary data.</text>
</comment>
<evidence type="ECO:0000313" key="3">
    <source>
        <dbReference type="Proteomes" id="UP001152321"/>
    </source>
</evidence>
<feature type="domain" description="J" evidence="1">
    <location>
        <begin position="8"/>
        <end position="78"/>
    </location>
</feature>
<proteinExistence type="predicted"/>
<accession>A0ABT6DE16</accession>
<evidence type="ECO:0000313" key="2">
    <source>
        <dbReference type="EMBL" id="MDG0815038.1"/>
    </source>
</evidence>
<protein>
    <submittedName>
        <fullName evidence="2">Helix-turn-helix domain-containing protein</fullName>
    </submittedName>
</protein>
<dbReference type="Proteomes" id="UP001152321">
    <property type="component" value="Unassembled WGS sequence"/>
</dbReference>
<dbReference type="Gene3D" id="1.10.260.40">
    <property type="entry name" value="lambda repressor-like DNA-binding domains"/>
    <property type="match status" value="1"/>
</dbReference>
<name>A0ABT6DE16_9BACT</name>
<dbReference type="Gene3D" id="1.10.287.110">
    <property type="entry name" value="DnaJ domain"/>
    <property type="match status" value="1"/>
</dbReference>
<dbReference type="PANTHER" id="PTHR34475">
    <property type="match status" value="1"/>
</dbReference>
<organism evidence="2 3">
    <name type="scientific">Bdellovibrio svalbardensis</name>
    <dbReference type="NCBI Taxonomy" id="2972972"/>
    <lineage>
        <taxon>Bacteria</taxon>
        <taxon>Pseudomonadati</taxon>
        <taxon>Bdellovibrionota</taxon>
        <taxon>Bdellovibrionia</taxon>
        <taxon>Bdellovibrionales</taxon>
        <taxon>Pseudobdellovibrionaceae</taxon>
        <taxon>Bdellovibrio</taxon>
    </lineage>
</organism>
<dbReference type="EMBL" id="JANRMI010000001">
    <property type="protein sequence ID" value="MDG0815038.1"/>
    <property type="molecule type" value="Genomic_DNA"/>
</dbReference>
<dbReference type="SUPFAM" id="SSF46565">
    <property type="entry name" value="Chaperone J-domain"/>
    <property type="match status" value="1"/>
</dbReference>
<dbReference type="RefSeq" id="WP_277576516.1">
    <property type="nucleotide sequence ID" value="NZ_JANRMI010000001.1"/>
</dbReference>